<gene>
    <name evidence="6" type="primary">abc-f</name>
    <name evidence="6" type="ORF">IAA61_09130</name>
</gene>
<dbReference type="NCBIfam" id="NF000355">
    <property type="entry name" value="ribo_prot_ABC_F"/>
    <property type="match status" value="1"/>
</dbReference>
<dbReference type="PANTHER" id="PTHR42855">
    <property type="entry name" value="ABC TRANSPORTER ATP-BINDING SUBUNIT"/>
    <property type="match status" value="1"/>
</dbReference>
<evidence type="ECO:0000259" key="5">
    <source>
        <dbReference type="PROSITE" id="PS50893"/>
    </source>
</evidence>
<feature type="coiled-coil region" evidence="4">
    <location>
        <begin position="569"/>
        <end position="633"/>
    </location>
</feature>
<keyword evidence="3" id="KW-0067">ATP-binding</keyword>
<dbReference type="EMBL" id="DVNB01000092">
    <property type="protein sequence ID" value="HIU57952.1"/>
    <property type="molecule type" value="Genomic_DNA"/>
</dbReference>
<dbReference type="SUPFAM" id="SSF52540">
    <property type="entry name" value="P-loop containing nucleoside triphosphate hydrolases"/>
    <property type="match status" value="2"/>
</dbReference>
<evidence type="ECO:0000256" key="3">
    <source>
        <dbReference type="ARBA" id="ARBA00022840"/>
    </source>
</evidence>
<dbReference type="CDD" id="cd03221">
    <property type="entry name" value="ABCF_EF-3"/>
    <property type="match status" value="2"/>
</dbReference>
<keyword evidence="2" id="KW-0547">Nucleotide-binding</keyword>
<evidence type="ECO:0000256" key="1">
    <source>
        <dbReference type="ARBA" id="ARBA00022737"/>
    </source>
</evidence>
<dbReference type="Pfam" id="PF12848">
    <property type="entry name" value="ABC_tran_Xtn"/>
    <property type="match status" value="1"/>
</dbReference>
<feature type="domain" description="ABC transporter" evidence="5">
    <location>
        <begin position="4"/>
        <end position="258"/>
    </location>
</feature>
<dbReference type="SMART" id="SM00382">
    <property type="entry name" value="AAA"/>
    <property type="match status" value="2"/>
</dbReference>
<dbReference type="AlphaFoldDB" id="A0A9D1SFN5"/>
<evidence type="ECO:0000313" key="7">
    <source>
        <dbReference type="Proteomes" id="UP000824109"/>
    </source>
</evidence>
<dbReference type="InterPro" id="IPR017871">
    <property type="entry name" value="ABC_transporter-like_CS"/>
</dbReference>
<evidence type="ECO:0000256" key="4">
    <source>
        <dbReference type="SAM" id="Coils"/>
    </source>
</evidence>
<reference evidence="6" key="1">
    <citation type="submission" date="2020-10" db="EMBL/GenBank/DDBJ databases">
        <authorList>
            <person name="Gilroy R."/>
        </authorList>
    </citation>
    <scope>NUCLEOTIDE SEQUENCE</scope>
    <source>
        <strain evidence="6">USAMLcec3-3695</strain>
    </source>
</reference>
<dbReference type="Gene3D" id="3.40.50.300">
    <property type="entry name" value="P-loop containing nucleotide triphosphate hydrolases"/>
    <property type="match status" value="2"/>
</dbReference>
<dbReference type="PROSITE" id="PS00211">
    <property type="entry name" value="ABC_TRANSPORTER_1"/>
    <property type="match status" value="2"/>
</dbReference>
<feature type="domain" description="ABC transporter" evidence="5">
    <location>
        <begin position="329"/>
        <end position="543"/>
    </location>
</feature>
<dbReference type="Pfam" id="PF16326">
    <property type="entry name" value="ABC_tran_CTD"/>
    <property type="match status" value="1"/>
</dbReference>
<organism evidence="6 7">
    <name type="scientific">Candidatus Ornithomonoglobus merdipullorum</name>
    <dbReference type="NCBI Taxonomy" id="2840895"/>
    <lineage>
        <taxon>Bacteria</taxon>
        <taxon>Bacillati</taxon>
        <taxon>Bacillota</taxon>
        <taxon>Clostridia</taxon>
        <taxon>Candidatus Ornithomonoglobus</taxon>
    </lineage>
</organism>
<dbReference type="InterPro" id="IPR051309">
    <property type="entry name" value="ABCF_ATPase"/>
</dbReference>
<dbReference type="Proteomes" id="UP000824109">
    <property type="component" value="Unassembled WGS sequence"/>
</dbReference>
<dbReference type="InterPro" id="IPR032524">
    <property type="entry name" value="ABC_tran_C"/>
</dbReference>
<keyword evidence="4" id="KW-0175">Coiled coil</keyword>
<name>A0A9D1SFN5_9FIRM</name>
<dbReference type="InterPro" id="IPR032781">
    <property type="entry name" value="ABC_tran_Xtn"/>
</dbReference>
<dbReference type="GO" id="GO:0016887">
    <property type="term" value="F:ATP hydrolysis activity"/>
    <property type="evidence" value="ECO:0007669"/>
    <property type="project" value="InterPro"/>
</dbReference>
<accession>A0A9D1SFN5</accession>
<dbReference type="FunFam" id="3.40.50.300:FF:000309">
    <property type="entry name" value="ABC transporter ATP-binding protein"/>
    <property type="match status" value="1"/>
</dbReference>
<sequence length="639" mass="73237">MVLLNGSNIKKMFLDETLFDGVSFNVEEGDKIGFVGVNGAGKSTLFRILNGTMDYDSGELFKNKFTKIGYLDQYTCVESDKTIMGEMLTAFEEVIAVENELDEVRLMIESGADGLEELVNRQTALQERFEKLDGYQYRSRIRSALIGLGFSEEDFEKRVDSLSGGQKTRVSLGRILLSDANLLLLDEPTNHLDIESVEWLESFLQSCKASFIVISHDRYFLDKVTNRTFEMENGRLRTYTGGYSEYVKQREIERKTEERSYANTMREIERLEGIVEQQRRWNREKNIKTAESKQKVIDKLEKTLVKPSADPEDIRFTFRSLPGGGQDVLITENLGMSFGDRKIFSGCNAHIVKGEKVFLLGSNGCGKTTFIKDVLGLYEPTEGEVRIGANIEIGYYDQIQENLDMDKTIFDELHDTYPNMTQTEIRNALAVFLFKGEDVFKEIRKLSGGERARVELAKLMLKPVNFLIMDEPTNHLDIDSREALEKALAGYDGTMLMVSHDRYFINKLADRILYMTEDGFANYIGGYDDFAEKRVIKQAETQEKEKPKNLDYLEQKRLAAEKRRTINRFRKVEELIAGIESEIEELNNDMAKPENATDFVKAAELAGKADEKNAELETLYEEWEQLQTTIEEKGYEEDM</sequence>
<dbReference type="GO" id="GO:0003677">
    <property type="term" value="F:DNA binding"/>
    <property type="evidence" value="ECO:0007669"/>
    <property type="project" value="InterPro"/>
</dbReference>
<evidence type="ECO:0000313" key="6">
    <source>
        <dbReference type="EMBL" id="HIU57952.1"/>
    </source>
</evidence>
<keyword evidence="1" id="KW-0677">Repeat</keyword>
<comment type="caution">
    <text evidence="6">The sequence shown here is derived from an EMBL/GenBank/DDBJ whole genome shotgun (WGS) entry which is preliminary data.</text>
</comment>
<dbReference type="Pfam" id="PF00005">
    <property type="entry name" value="ABC_tran"/>
    <property type="match status" value="2"/>
</dbReference>
<reference evidence="6" key="2">
    <citation type="journal article" date="2021" name="PeerJ">
        <title>Extensive microbial diversity within the chicken gut microbiome revealed by metagenomics and culture.</title>
        <authorList>
            <person name="Gilroy R."/>
            <person name="Ravi A."/>
            <person name="Getino M."/>
            <person name="Pursley I."/>
            <person name="Horton D.L."/>
            <person name="Alikhan N.F."/>
            <person name="Baker D."/>
            <person name="Gharbi K."/>
            <person name="Hall N."/>
            <person name="Watson M."/>
            <person name="Adriaenssens E.M."/>
            <person name="Foster-Nyarko E."/>
            <person name="Jarju S."/>
            <person name="Secka A."/>
            <person name="Antonio M."/>
            <person name="Oren A."/>
            <person name="Chaudhuri R.R."/>
            <person name="La Ragione R."/>
            <person name="Hildebrand F."/>
            <person name="Pallen M.J."/>
        </authorList>
    </citation>
    <scope>NUCLEOTIDE SEQUENCE</scope>
    <source>
        <strain evidence="6">USAMLcec3-3695</strain>
    </source>
</reference>
<dbReference type="GO" id="GO:0005524">
    <property type="term" value="F:ATP binding"/>
    <property type="evidence" value="ECO:0007669"/>
    <property type="project" value="UniProtKB-KW"/>
</dbReference>
<protein>
    <submittedName>
        <fullName evidence="6">ABC-F type ribosomal protection protein</fullName>
    </submittedName>
</protein>
<proteinExistence type="predicted"/>
<evidence type="ECO:0000256" key="2">
    <source>
        <dbReference type="ARBA" id="ARBA00022741"/>
    </source>
</evidence>
<dbReference type="PROSITE" id="PS50893">
    <property type="entry name" value="ABC_TRANSPORTER_2"/>
    <property type="match status" value="2"/>
</dbReference>
<dbReference type="PANTHER" id="PTHR42855:SF2">
    <property type="entry name" value="DRUG RESISTANCE ABC TRANSPORTER,ATP-BINDING PROTEIN"/>
    <property type="match status" value="1"/>
</dbReference>
<dbReference type="FunFam" id="3.40.50.300:FF:000011">
    <property type="entry name" value="Putative ABC transporter ATP-binding component"/>
    <property type="match status" value="1"/>
</dbReference>
<dbReference type="InterPro" id="IPR003439">
    <property type="entry name" value="ABC_transporter-like_ATP-bd"/>
</dbReference>
<dbReference type="InterPro" id="IPR027417">
    <property type="entry name" value="P-loop_NTPase"/>
</dbReference>
<dbReference type="InterPro" id="IPR003593">
    <property type="entry name" value="AAA+_ATPase"/>
</dbReference>